<dbReference type="Pfam" id="PF00528">
    <property type="entry name" value="BPD_transp_1"/>
    <property type="match status" value="1"/>
</dbReference>
<dbReference type="RefSeq" id="WP_232059621.1">
    <property type="nucleotide sequence ID" value="NZ_CP047971.1"/>
</dbReference>
<evidence type="ECO:0000256" key="1">
    <source>
        <dbReference type="ARBA" id="ARBA00004651"/>
    </source>
</evidence>
<dbReference type="AlphaFoldDB" id="A0A6F9E5P6"/>
<dbReference type="CDD" id="cd06261">
    <property type="entry name" value="TM_PBP2"/>
    <property type="match status" value="1"/>
</dbReference>
<reference evidence="10 11" key="1">
    <citation type="submission" date="2020-04" db="EMBL/GenBank/DDBJ databases">
        <authorList>
            <person name="Hogendoorn C."/>
        </authorList>
    </citation>
    <scope>NUCLEOTIDE SEQUENCE [LARGE SCALE GENOMIC DNA]</scope>
    <source>
        <strain evidence="10">COOX1</strain>
    </source>
</reference>
<evidence type="ECO:0000313" key="10">
    <source>
        <dbReference type="EMBL" id="CAB3391628.1"/>
    </source>
</evidence>
<keyword evidence="5 8" id="KW-0812">Transmembrane</keyword>
<feature type="transmembrane region" description="Helical" evidence="8">
    <location>
        <begin position="149"/>
        <end position="170"/>
    </location>
</feature>
<evidence type="ECO:0000256" key="5">
    <source>
        <dbReference type="ARBA" id="ARBA00022692"/>
    </source>
</evidence>
<feature type="transmembrane region" description="Helical" evidence="8">
    <location>
        <begin position="251"/>
        <end position="274"/>
    </location>
</feature>
<dbReference type="InterPro" id="IPR000515">
    <property type="entry name" value="MetI-like"/>
</dbReference>
<dbReference type="Gene3D" id="1.10.3720.10">
    <property type="entry name" value="MetI-like"/>
    <property type="match status" value="1"/>
</dbReference>
<dbReference type="Proteomes" id="UP000502196">
    <property type="component" value="Chromosome"/>
</dbReference>
<accession>A0A6F9E5P6</accession>
<feature type="transmembrane region" description="Helical" evidence="8">
    <location>
        <begin position="12"/>
        <end position="36"/>
    </location>
</feature>
<feature type="transmembrane region" description="Helical" evidence="8">
    <location>
        <begin position="74"/>
        <end position="95"/>
    </location>
</feature>
<dbReference type="PANTHER" id="PTHR42929:SF5">
    <property type="entry name" value="ABC TRANSPORTER PERMEASE PROTEIN"/>
    <property type="match status" value="1"/>
</dbReference>
<evidence type="ECO:0000256" key="8">
    <source>
        <dbReference type="RuleBase" id="RU363032"/>
    </source>
</evidence>
<evidence type="ECO:0000256" key="3">
    <source>
        <dbReference type="ARBA" id="ARBA00022448"/>
    </source>
</evidence>
<protein>
    <submittedName>
        <fullName evidence="10">Putative spermidine/putrescine transport system permease protein</fullName>
    </submittedName>
</protein>
<keyword evidence="4" id="KW-1003">Cell membrane</keyword>
<keyword evidence="7 8" id="KW-0472">Membrane</keyword>
<dbReference type="GO" id="GO:0055085">
    <property type="term" value="P:transmembrane transport"/>
    <property type="evidence" value="ECO:0007669"/>
    <property type="project" value="InterPro"/>
</dbReference>
<feature type="domain" description="ABC transmembrane type-1" evidence="9">
    <location>
        <begin position="70"/>
        <end position="274"/>
    </location>
</feature>
<dbReference type="SUPFAM" id="SSF161098">
    <property type="entry name" value="MetI-like"/>
    <property type="match status" value="1"/>
</dbReference>
<organism evidence="10 11">
    <name type="scientific">Kyrpidia spormannii</name>
    <dbReference type="NCBI Taxonomy" id="2055160"/>
    <lineage>
        <taxon>Bacteria</taxon>
        <taxon>Bacillati</taxon>
        <taxon>Bacillota</taxon>
        <taxon>Bacilli</taxon>
        <taxon>Bacillales</taxon>
        <taxon>Alicyclobacillaceae</taxon>
        <taxon>Kyrpidia</taxon>
    </lineage>
</organism>
<name>A0A6F9E5P6_9BACL</name>
<proteinExistence type="inferred from homology"/>
<feature type="transmembrane region" description="Helical" evidence="8">
    <location>
        <begin position="201"/>
        <end position="231"/>
    </location>
</feature>
<evidence type="ECO:0000259" key="9">
    <source>
        <dbReference type="PROSITE" id="PS50928"/>
    </source>
</evidence>
<comment type="similarity">
    <text evidence="2">Belongs to the binding-protein-dependent transport system permease family. CysTW subfamily.</text>
</comment>
<dbReference type="InterPro" id="IPR035906">
    <property type="entry name" value="MetI-like_sf"/>
</dbReference>
<feature type="transmembrane region" description="Helical" evidence="8">
    <location>
        <begin position="107"/>
        <end position="129"/>
    </location>
</feature>
<dbReference type="PANTHER" id="PTHR42929">
    <property type="entry name" value="INNER MEMBRANE ABC TRANSPORTER PERMEASE PROTEIN YDCU-RELATED-RELATED"/>
    <property type="match status" value="1"/>
</dbReference>
<evidence type="ECO:0000256" key="4">
    <source>
        <dbReference type="ARBA" id="ARBA00022475"/>
    </source>
</evidence>
<evidence type="ECO:0000256" key="6">
    <source>
        <dbReference type="ARBA" id="ARBA00022989"/>
    </source>
</evidence>
<gene>
    <name evidence="10" type="ORF">COOX1_1006</name>
</gene>
<keyword evidence="3 8" id="KW-0813">Transport</keyword>
<keyword evidence="6 8" id="KW-1133">Transmembrane helix</keyword>
<dbReference type="EMBL" id="LR792683">
    <property type="protein sequence ID" value="CAB3391628.1"/>
    <property type="molecule type" value="Genomic_DNA"/>
</dbReference>
<dbReference type="GO" id="GO:0005886">
    <property type="term" value="C:plasma membrane"/>
    <property type="evidence" value="ECO:0007669"/>
    <property type="project" value="UniProtKB-SubCell"/>
</dbReference>
<evidence type="ECO:0000313" key="11">
    <source>
        <dbReference type="Proteomes" id="UP000502196"/>
    </source>
</evidence>
<evidence type="ECO:0000256" key="7">
    <source>
        <dbReference type="ARBA" id="ARBA00023136"/>
    </source>
</evidence>
<dbReference type="PROSITE" id="PS50928">
    <property type="entry name" value="ABC_TM1"/>
    <property type="match status" value="1"/>
</dbReference>
<evidence type="ECO:0000256" key="2">
    <source>
        <dbReference type="ARBA" id="ARBA00007069"/>
    </source>
</evidence>
<comment type="subcellular location">
    <subcellularLocation>
        <location evidence="1 8">Cell membrane</location>
        <topology evidence="1 8">Multi-pass membrane protein</topology>
    </subcellularLocation>
</comment>
<sequence>MKRPGEARGRVGVLLVLPALAVFVVFFVIPLVNVLITSFHNYSQTTGIGTRWTLENYSKFLGDPYYLGILWRTMRISVVTTVVTLLLGYPLAMILMSTRGRTRNYLVLFLLSPLLISMVIRAYGWVIILGNRGPVADLLGFVGIHPPSMLYNEFAVELGMVHVFLAYMVLPILGSLESIDPSVVRAAQSLGAGRWRTFRSILLPLSLPGISAGSVMVFSLTASSFVTPMILGGPRVPVMSDLAYDQTAVLLNWPYGSAVGYVLIAVTLALLLLYNRIVGGRGGAVPVR</sequence>